<evidence type="ECO:0000313" key="3">
    <source>
        <dbReference type="Proteomes" id="UP001149165"/>
    </source>
</evidence>
<dbReference type="Proteomes" id="UP001149165">
    <property type="component" value="Unassembled WGS sequence"/>
</dbReference>
<dbReference type="PANTHER" id="PTHR21310">
    <property type="entry name" value="AMINOGLYCOSIDE PHOSPHOTRANSFERASE-RELATED-RELATED"/>
    <property type="match status" value="1"/>
</dbReference>
<protein>
    <recommendedName>
        <fullName evidence="1">Aminoglycoside phosphotransferase domain-containing protein</fullName>
    </recommendedName>
</protein>
<accession>A0A9W9FAK9</accession>
<dbReference type="Pfam" id="PF01636">
    <property type="entry name" value="APH"/>
    <property type="match status" value="1"/>
</dbReference>
<feature type="domain" description="Aminoglycoside phosphotransferase" evidence="1">
    <location>
        <begin position="42"/>
        <end position="279"/>
    </location>
</feature>
<dbReference type="InterPro" id="IPR002575">
    <property type="entry name" value="Aminoglycoside_PTrfase"/>
</dbReference>
<dbReference type="SUPFAM" id="SSF56112">
    <property type="entry name" value="Protein kinase-like (PK-like)"/>
    <property type="match status" value="1"/>
</dbReference>
<dbReference type="AlphaFoldDB" id="A0A9W9FAK9"/>
<proteinExistence type="predicted"/>
<keyword evidence="3" id="KW-1185">Reference proteome</keyword>
<organism evidence="2 3">
    <name type="scientific">Penicillium angulare</name>
    <dbReference type="NCBI Taxonomy" id="116970"/>
    <lineage>
        <taxon>Eukaryota</taxon>
        <taxon>Fungi</taxon>
        <taxon>Dikarya</taxon>
        <taxon>Ascomycota</taxon>
        <taxon>Pezizomycotina</taxon>
        <taxon>Eurotiomycetes</taxon>
        <taxon>Eurotiomycetidae</taxon>
        <taxon>Eurotiales</taxon>
        <taxon>Aspergillaceae</taxon>
        <taxon>Penicillium</taxon>
    </lineage>
</organism>
<dbReference type="InterPro" id="IPR011009">
    <property type="entry name" value="Kinase-like_dom_sf"/>
</dbReference>
<reference evidence="2" key="2">
    <citation type="journal article" date="2023" name="IMA Fungus">
        <title>Comparative genomic study of the Penicillium genus elucidates a diverse pangenome and 15 lateral gene transfer events.</title>
        <authorList>
            <person name="Petersen C."/>
            <person name="Sorensen T."/>
            <person name="Nielsen M.R."/>
            <person name="Sondergaard T.E."/>
            <person name="Sorensen J.L."/>
            <person name="Fitzpatrick D.A."/>
            <person name="Frisvad J.C."/>
            <person name="Nielsen K.L."/>
        </authorList>
    </citation>
    <scope>NUCLEOTIDE SEQUENCE</scope>
    <source>
        <strain evidence="2">IBT 30069</strain>
    </source>
</reference>
<gene>
    <name evidence="2" type="ORF">N7456_007446</name>
</gene>
<reference evidence="2" key="1">
    <citation type="submission" date="2022-11" db="EMBL/GenBank/DDBJ databases">
        <authorList>
            <person name="Petersen C."/>
        </authorList>
    </citation>
    <scope>NUCLEOTIDE SEQUENCE</scope>
    <source>
        <strain evidence="2">IBT 30069</strain>
    </source>
</reference>
<evidence type="ECO:0000259" key="1">
    <source>
        <dbReference type="Pfam" id="PF01636"/>
    </source>
</evidence>
<dbReference type="Gene3D" id="3.90.1200.10">
    <property type="match status" value="1"/>
</dbReference>
<evidence type="ECO:0000313" key="2">
    <source>
        <dbReference type="EMBL" id="KAJ5096725.1"/>
    </source>
</evidence>
<dbReference type="EMBL" id="JAPQKH010000005">
    <property type="protein sequence ID" value="KAJ5096725.1"/>
    <property type="molecule type" value="Genomic_DNA"/>
</dbReference>
<name>A0A9W9FAK9_9EURO</name>
<comment type="caution">
    <text evidence="2">The sequence shown here is derived from an EMBL/GenBank/DDBJ whole genome shotgun (WGS) entry which is preliminary data.</text>
</comment>
<dbReference type="PANTHER" id="PTHR21310:SF54">
    <property type="entry name" value="AMINOGLYCOSIDE PHOSPHOTRANSFERASE DOMAIN-CONTAINING PROTEIN"/>
    <property type="match status" value="1"/>
</dbReference>
<dbReference type="InterPro" id="IPR051678">
    <property type="entry name" value="AGP_Transferase"/>
</dbReference>
<dbReference type="OrthoDB" id="4177236at2759"/>
<sequence>MATEKQLLIPDERILSIIFPDVVGLEPSSCNIISNTFDTCTFIIQAGVILQPVIVRLERETSEASKSRLATIAALHNLARYQLDDIVPSIQQIGIANNSNAERVHYQVTEYLTGTVTLESVWNTMLEFAQLTLMDSILLAVSRLQELGDVKSASEHLMGTPYISHDKETTIAVGSPEVGYFPGIKSLLNGILQKHGESPGYKILENVWGILIQSEYDDIGNITLSHSDLEELQTRVVFCHNDLEPRNILVREIYPGAYRLAGIIDWEMAGFFPFAYEYGFKDVYLGCQNLYFSWYAMFKREASYLLPVNPCHTKFIRAIQIMEESKKRPLTRIVGVRVQAKWIQRERIEESIIIREGWVRKPLEAGERHKIFDKEDMEELENEVLSELGYI</sequence>